<comment type="caution">
    <text evidence="1">The sequence shown here is derived from an EMBL/GenBank/DDBJ whole genome shotgun (WGS) entry which is preliminary data.</text>
</comment>
<evidence type="ECO:0000313" key="1">
    <source>
        <dbReference type="EMBL" id="MET7001575.1"/>
    </source>
</evidence>
<dbReference type="RefSeq" id="WP_354664148.1">
    <property type="nucleotide sequence ID" value="NZ_JBEXAC010000004.1"/>
</dbReference>
<protein>
    <submittedName>
        <fullName evidence="1">Uncharacterized protein</fullName>
    </submittedName>
</protein>
<dbReference type="EMBL" id="JBEXAC010000004">
    <property type="protein sequence ID" value="MET7001575.1"/>
    <property type="molecule type" value="Genomic_DNA"/>
</dbReference>
<keyword evidence="2" id="KW-1185">Reference proteome</keyword>
<organism evidence="1 2">
    <name type="scientific">Chitinophaga defluvii</name>
    <dbReference type="NCBI Taxonomy" id="3163343"/>
    <lineage>
        <taxon>Bacteria</taxon>
        <taxon>Pseudomonadati</taxon>
        <taxon>Bacteroidota</taxon>
        <taxon>Chitinophagia</taxon>
        <taxon>Chitinophagales</taxon>
        <taxon>Chitinophagaceae</taxon>
        <taxon>Chitinophaga</taxon>
    </lineage>
</organism>
<proteinExistence type="predicted"/>
<sequence>MAYHGIILGEMAMHPRGRHGVAPVESSWKRSIMLANVWVKRKAIGYDNKAMQQGGGKFNVNLTIGAMARL</sequence>
<dbReference type="Proteomes" id="UP001549749">
    <property type="component" value="Unassembled WGS sequence"/>
</dbReference>
<accession>A0ABV2TFZ7</accession>
<evidence type="ECO:0000313" key="2">
    <source>
        <dbReference type="Proteomes" id="UP001549749"/>
    </source>
</evidence>
<gene>
    <name evidence="1" type="ORF">ABR189_29605</name>
</gene>
<reference evidence="1 2" key="1">
    <citation type="submission" date="2024-06" db="EMBL/GenBank/DDBJ databases">
        <title>Chitinophaga defluvii sp. nov., isolated from municipal sewage.</title>
        <authorList>
            <person name="Zhang L."/>
        </authorList>
    </citation>
    <scope>NUCLEOTIDE SEQUENCE [LARGE SCALE GENOMIC DNA]</scope>
    <source>
        <strain evidence="1 2">H8</strain>
    </source>
</reference>
<name>A0ABV2TFZ7_9BACT</name>